<dbReference type="SUPFAM" id="SSF64518">
    <property type="entry name" value="Phase 1 flagellin"/>
    <property type="match status" value="1"/>
</dbReference>
<dbReference type="GO" id="GO:0009424">
    <property type="term" value="C:bacterial-type flagellum hook"/>
    <property type="evidence" value="ECO:0007669"/>
    <property type="project" value="InterPro"/>
</dbReference>
<comment type="caution">
    <text evidence="7">The sequence shown here is derived from an EMBL/GenBank/DDBJ whole genome shotgun (WGS) entry which is preliminary data.</text>
</comment>
<evidence type="ECO:0000256" key="1">
    <source>
        <dbReference type="ARBA" id="ARBA00004365"/>
    </source>
</evidence>
<gene>
    <name evidence="7" type="primary">flgL</name>
    <name evidence="7" type="ORF">IAB19_02445</name>
</gene>
<dbReference type="PANTHER" id="PTHR42792">
    <property type="entry name" value="FLAGELLIN"/>
    <property type="match status" value="1"/>
</dbReference>
<comment type="subcellular location">
    <subcellularLocation>
        <location evidence="1">Bacterial flagellum</location>
    </subcellularLocation>
    <subcellularLocation>
        <location evidence="2">Secreted</location>
    </subcellularLocation>
</comment>
<proteinExistence type="inferred from homology"/>
<protein>
    <submittedName>
        <fullName evidence="7">Flagellar hook-associated protein FlgL</fullName>
    </submittedName>
</protein>
<dbReference type="GO" id="GO:0005576">
    <property type="term" value="C:extracellular region"/>
    <property type="evidence" value="ECO:0007669"/>
    <property type="project" value="UniProtKB-SubCell"/>
</dbReference>
<evidence type="ECO:0000256" key="3">
    <source>
        <dbReference type="ARBA" id="ARBA00005709"/>
    </source>
</evidence>
<reference evidence="7" key="1">
    <citation type="submission" date="2020-10" db="EMBL/GenBank/DDBJ databases">
        <authorList>
            <person name="Gilroy R."/>
        </authorList>
    </citation>
    <scope>NUCLEOTIDE SEQUENCE</scope>
    <source>
        <strain evidence="7">17213</strain>
    </source>
</reference>
<dbReference type="InterPro" id="IPR001029">
    <property type="entry name" value="Flagellin_N"/>
</dbReference>
<dbReference type="GO" id="GO:0005198">
    <property type="term" value="F:structural molecule activity"/>
    <property type="evidence" value="ECO:0007669"/>
    <property type="project" value="InterPro"/>
</dbReference>
<keyword evidence="5" id="KW-0975">Bacterial flagellum</keyword>
<keyword evidence="7" id="KW-0282">Flagellum</keyword>
<evidence type="ECO:0000313" key="7">
    <source>
        <dbReference type="EMBL" id="MBO8415223.1"/>
    </source>
</evidence>
<accession>A0A9D9GSA1</accession>
<dbReference type="Pfam" id="PF00669">
    <property type="entry name" value="Flagellin_N"/>
    <property type="match status" value="1"/>
</dbReference>
<dbReference type="Gene3D" id="1.20.1330.10">
    <property type="entry name" value="f41 fragment of flagellin, N-terminal domain"/>
    <property type="match status" value="2"/>
</dbReference>
<dbReference type="NCBIfam" id="TIGR02550">
    <property type="entry name" value="flagell_flgL"/>
    <property type="match status" value="1"/>
</dbReference>
<comment type="similarity">
    <text evidence="3">Belongs to the bacterial flagellin family.</text>
</comment>
<evidence type="ECO:0000259" key="6">
    <source>
        <dbReference type="Pfam" id="PF00669"/>
    </source>
</evidence>
<dbReference type="GO" id="GO:0071973">
    <property type="term" value="P:bacterial-type flagellum-dependent cell motility"/>
    <property type="evidence" value="ECO:0007669"/>
    <property type="project" value="InterPro"/>
</dbReference>
<keyword evidence="7" id="KW-0969">Cilium</keyword>
<dbReference type="Proteomes" id="UP000823631">
    <property type="component" value="Unassembled WGS sequence"/>
</dbReference>
<evidence type="ECO:0000256" key="5">
    <source>
        <dbReference type="ARBA" id="ARBA00023143"/>
    </source>
</evidence>
<name>A0A9D9GSA1_9GAMM</name>
<dbReference type="EMBL" id="JADINH010000043">
    <property type="protein sequence ID" value="MBO8415223.1"/>
    <property type="molecule type" value="Genomic_DNA"/>
</dbReference>
<feature type="non-terminal residue" evidence="7">
    <location>
        <position position="1"/>
    </location>
</feature>
<evidence type="ECO:0000256" key="4">
    <source>
        <dbReference type="ARBA" id="ARBA00022525"/>
    </source>
</evidence>
<dbReference type="PANTHER" id="PTHR42792:SF1">
    <property type="entry name" value="FLAGELLAR HOOK-ASSOCIATED PROTEIN 3"/>
    <property type="match status" value="1"/>
</dbReference>
<keyword evidence="7" id="KW-0966">Cell projection</keyword>
<dbReference type="InterPro" id="IPR013384">
    <property type="entry name" value="Flagell_FlgL"/>
</dbReference>
<evidence type="ECO:0000256" key="2">
    <source>
        <dbReference type="ARBA" id="ARBA00004613"/>
    </source>
</evidence>
<dbReference type="AlphaFoldDB" id="A0A9D9GSA1"/>
<keyword evidence="4" id="KW-0964">Secreted</keyword>
<organism evidence="7 8">
    <name type="scientific">Candidatus Avisuccinivibrio stercorigallinarum</name>
    <dbReference type="NCBI Taxonomy" id="2840704"/>
    <lineage>
        <taxon>Bacteria</taxon>
        <taxon>Pseudomonadati</taxon>
        <taxon>Pseudomonadota</taxon>
        <taxon>Gammaproteobacteria</taxon>
        <taxon>Aeromonadales</taxon>
        <taxon>Succinivibrionaceae</taxon>
        <taxon>Succinivibrionaceae incertae sedis</taxon>
        <taxon>Candidatus Avisuccinivibrio</taxon>
    </lineage>
</organism>
<sequence>QYTVNAGMAADALSQSETALESLWETLGSINTRLIQAVNGTMDQNSLDALAEDIEQSQMQIFDLMNTKNAEGEYIFSGNVSDQPCITLTSDGHYICQADGGTRSVQVSPTVTVQTTESGLNIFENVELAPAFTVTDAGGAEVGSQIDNYDDYMEFYDTWYDPTKGDLDNTVSFVVQADGTFQVLDPQGAQIDQGELTDKGKIEYKGMVIETGGTAGTYTTVLEHPKKGNILNALNDMVAALRDSSLSNEERVEQISWGQMCVRNAMDNYDMYRGQIGARASNIDTIIASNESLGLIKSTAQANVTEVDAYEAVSNLMQEQLALQVAQQTYSIVQSTRLFDYL</sequence>
<dbReference type="InterPro" id="IPR001492">
    <property type="entry name" value="Flagellin"/>
</dbReference>
<reference evidence="7" key="2">
    <citation type="journal article" date="2021" name="PeerJ">
        <title>Extensive microbial diversity within the chicken gut microbiome revealed by metagenomics and culture.</title>
        <authorList>
            <person name="Gilroy R."/>
            <person name="Ravi A."/>
            <person name="Getino M."/>
            <person name="Pursley I."/>
            <person name="Horton D.L."/>
            <person name="Alikhan N.F."/>
            <person name="Baker D."/>
            <person name="Gharbi K."/>
            <person name="Hall N."/>
            <person name="Watson M."/>
            <person name="Adriaenssens E.M."/>
            <person name="Foster-Nyarko E."/>
            <person name="Jarju S."/>
            <person name="Secka A."/>
            <person name="Antonio M."/>
            <person name="Oren A."/>
            <person name="Chaudhuri R.R."/>
            <person name="La Ragione R."/>
            <person name="Hildebrand F."/>
            <person name="Pallen M.J."/>
        </authorList>
    </citation>
    <scope>NUCLEOTIDE SEQUENCE</scope>
    <source>
        <strain evidence="7">17213</strain>
    </source>
</reference>
<evidence type="ECO:0000313" key="8">
    <source>
        <dbReference type="Proteomes" id="UP000823631"/>
    </source>
</evidence>
<feature type="domain" description="Flagellin N-terminal" evidence="6">
    <location>
        <begin position="1"/>
        <end position="79"/>
    </location>
</feature>